<gene>
    <name evidence="2" type="ORF">HNQ72_004477</name>
</gene>
<proteinExistence type="predicted"/>
<accession>A0A7W9YA33</accession>
<dbReference type="EMBL" id="JACHEG010000006">
    <property type="protein sequence ID" value="MBB6164632.1"/>
    <property type="molecule type" value="Genomic_DNA"/>
</dbReference>
<keyword evidence="2" id="KW-0282">Flagellum</keyword>
<feature type="transmembrane region" description="Helical" evidence="1">
    <location>
        <begin position="12"/>
        <end position="31"/>
    </location>
</feature>
<reference evidence="2 3" key="1">
    <citation type="submission" date="2020-08" db="EMBL/GenBank/DDBJ databases">
        <title>Genomic Encyclopedia of Type Strains, Phase IV (KMG-IV): sequencing the most valuable type-strain genomes for metagenomic binning, comparative biology and taxonomic classification.</title>
        <authorList>
            <person name="Goeker M."/>
        </authorList>
    </citation>
    <scope>NUCLEOTIDE SEQUENCE [LARGE SCALE GENOMIC DNA]</scope>
    <source>
        <strain evidence="2 3">DSM 100734</strain>
    </source>
</reference>
<sequence>MNPVREGRKGLITILALVAALVLIVAVIYMIRMPSAAPPEAQPSPHAIDQGG</sequence>
<keyword evidence="2" id="KW-0966">Cell projection</keyword>
<keyword evidence="1" id="KW-0472">Membrane</keyword>
<name>A0A7W9YA33_9HYPH</name>
<comment type="caution">
    <text evidence="2">The sequence shown here is derived from an EMBL/GenBank/DDBJ whole genome shotgun (WGS) entry which is preliminary data.</text>
</comment>
<protein>
    <submittedName>
        <fullName evidence="2">Flagellar basal body-associated protein FliL</fullName>
    </submittedName>
</protein>
<keyword evidence="1" id="KW-0812">Transmembrane</keyword>
<evidence type="ECO:0000313" key="2">
    <source>
        <dbReference type="EMBL" id="MBB6164632.1"/>
    </source>
</evidence>
<dbReference type="Proteomes" id="UP000547879">
    <property type="component" value="Unassembled WGS sequence"/>
</dbReference>
<keyword evidence="1" id="KW-1133">Transmembrane helix</keyword>
<organism evidence="2 3">
    <name type="scientific">Rhizobium wenxiniae</name>
    <dbReference type="NCBI Taxonomy" id="1737357"/>
    <lineage>
        <taxon>Bacteria</taxon>
        <taxon>Pseudomonadati</taxon>
        <taxon>Pseudomonadota</taxon>
        <taxon>Alphaproteobacteria</taxon>
        <taxon>Hyphomicrobiales</taxon>
        <taxon>Rhizobiaceae</taxon>
        <taxon>Rhizobium/Agrobacterium group</taxon>
        <taxon>Rhizobium</taxon>
    </lineage>
</organism>
<evidence type="ECO:0000313" key="3">
    <source>
        <dbReference type="Proteomes" id="UP000547879"/>
    </source>
</evidence>
<keyword evidence="3" id="KW-1185">Reference proteome</keyword>
<evidence type="ECO:0000256" key="1">
    <source>
        <dbReference type="SAM" id="Phobius"/>
    </source>
</evidence>
<keyword evidence="2" id="KW-0969">Cilium</keyword>
<dbReference type="AlphaFoldDB" id="A0A7W9YA33"/>